<evidence type="ECO:0000313" key="10">
    <source>
        <dbReference type="Proteomes" id="UP000249390"/>
    </source>
</evidence>
<dbReference type="InterPro" id="IPR013520">
    <property type="entry name" value="Ribonucl_H"/>
</dbReference>
<evidence type="ECO:0000256" key="2">
    <source>
        <dbReference type="ARBA" id="ARBA00006357"/>
    </source>
</evidence>
<feature type="region of interest" description="Disordered" evidence="7">
    <location>
        <begin position="509"/>
        <end position="573"/>
    </location>
</feature>
<comment type="similarity">
    <text evidence="2">Belongs to the REXO1/REXO3 family.</text>
</comment>
<comment type="subcellular location">
    <subcellularLocation>
        <location evidence="1">Nucleus</location>
    </subcellularLocation>
</comment>
<keyword evidence="6" id="KW-0539">Nucleus</keyword>
<accession>A0A328E1F2</accession>
<dbReference type="PANTHER" id="PTHR12801">
    <property type="entry name" value="RNA EXONUCLEASE REXO1 / RECO3 FAMILY MEMBER-RELATED"/>
    <property type="match status" value="1"/>
</dbReference>
<dbReference type="SUPFAM" id="SSF53098">
    <property type="entry name" value="Ribonuclease H-like"/>
    <property type="match status" value="1"/>
</dbReference>
<comment type="caution">
    <text evidence="9">The sequence shown here is derived from an EMBL/GenBank/DDBJ whole genome shotgun (WGS) entry which is preliminary data.</text>
</comment>
<dbReference type="GO" id="GO:0005634">
    <property type="term" value="C:nucleus"/>
    <property type="evidence" value="ECO:0007669"/>
    <property type="project" value="UniProtKB-SubCell"/>
</dbReference>
<dbReference type="AlphaFoldDB" id="A0A328E1F2"/>
<proteinExistence type="inferred from homology"/>
<evidence type="ECO:0000256" key="4">
    <source>
        <dbReference type="ARBA" id="ARBA00022801"/>
    </source>
</evidence>
<dbReference type="InterPro" id="IPR034922">
    <property type="entry name" value="REX1-like_exo"/>
</dbReference>
<organism evidence="9 10">
    <name type="scientific">Cuscuta australis</name>
    <dbReference type="NCBI Taxonomy" id="267555"/>
    <lineage>
        <taxon>Eukaryota</taxon>
        <taxon>Viridiplantae</taxon>
        <taxon>Streptophyta</taxon>
        <taxon>Embryophyta</taxon>
        <taxon>Tracheophyta</taxon>
        <taxon>Spermatophyta</taxon>
        <taxon>Magnoliopsida</taxon>
        <taxon>eudicotyledons</taxon>
        <taxon>Gunneridae</taxon>
        <taxon>Pentapetalae</taxon>
        <taxon>asterids</taxon>
        <taxon>lamiids</taxon>
        <taxon>Solanales</taxon>
        <taxon>Convolvulaceae</taxon>
        <taxon>Cuscuteae</taxon>
        <taxon>Cuscuta</taxon>
        <taxon>Cuscuta subgen. Grammica</taxon>
        <taxon>Cuscuta sect. Cleistogrammica</taxon>
    </lineage>
</organism>
<sequence>MADSSARLQKSKTLKGLNRGFRVSSFSGSGLVQSGSGPVYAPNPGSLQVDQSSSHSPGKFSSNNLTGLIPDIHAVTLMGTVLVHLVKLSQKCGMKGSKGRWKDFLQFYDKKFGFSMSDPARRSVEDLAAFLKTFSQDEDLKIFEKVLQCHANRDAMIEFQKRSENCESPEQRLVCSTLNHPQYAVDYSLPSYEEGWLVTKCSKKSKGMKSTKMLAIDCEMALCKDGTEALIRVCVVDQNFKVKLDKFVKPSKTITDYRTDITGINASDLDGVTCSLNDVQESMKKLLAHGKILVGHGLCNDLRALQIDHAKVIDTAYVFKYQDAPNRRPSLSNLCKFPFLLPKCFGRDTNIAEKEFLGKKFVLGYELRENGSPHNCLDDAIAAMKLVKKKVEHDFDDSIPFTPREEGGEEKDRMAKLLIHRIPLGIRRTGLHEIISGEFTIQMKYKAYRKQLGKYSAFAIFKNQQEANEAYEKLEGTQEKDTFGRPQKLVSFQLDTGVSGSLCVRNMACGDPDENPTAKRSLQDEEEPLEEKSKKVKTDHLHRDDQGEEEEEELGMNNGSECGAHSAEIERLK</sequence>
<evidence type="ECO:0000313" key="9">
    <source>
        <dbReference type="EMBL" id="RAL50459.1"/>
    </source>
</evidence>
<keyword evidence="4" id="KW-0378">Hydrolase</keyword>
<dbReference type="SMART" id="SM00479">
    <property type="entry name" value="EXOIII"/>
    <property type="match status" value="1"/>
</dbReference>
<dbReference type="Proteomes" id="UP000249390">
    <property type="component" value="Unassembled WGS sequence"/>
</dbReference>
<feature type="domain" description="Exonuclease" evidence="8">
    <location>
        <begin position="212"/>
        <end position="396"/>
    </location>
</feature>
<gene>
    <name evidence="9" type="ORF">DM860_016926</name>
</gene>
<evidence type="ECO:0000256" key="3">
    <source>
        <dbReference type="ARBA" id="ARBA00022722"/>
    </source>
</evidence>
<evidence type="ECO:0000256" key="7">
    <source>
        <dbReference type="SAM" id="MobiDB-lite"/>
    </source>
</evidence>
<evidence type="ECO:0000259" key="8">
    <source>
        <dbReference type="SMART" id="SM00479"/>
    </source>
</evidence>
<evidence type="ECO:0000256" key="6">
    <source>
        <dbReference type="ARBA" id="ARBA00023242"/>
    </source>
</evidence>
<dbReference type="GO" id="GO:0003676">
    <property type="term" value="F:nucleic acid binding"/>
    <property type="evidence" value="ECO:0007669"/>
    <property type="project" value="InterPro"/>
</dbReference>
<dbReference type="PANTHER" id="PTHR12801:SF115">
    <property type="entry name" value="FI18136P1-RELATED"/>
    <property type="match status" value="1"/>
</dbReference>
<keyword evidence="10" id="KW-1185">Reference proteome</keyword>
<evidence type="ECO:0000256" key="1">
    <source>
        <dbReference type="ARBA" id="ARBA00004123"/>
    </source>
</evidence>
<dbReference type="InterPro" id="IPR047021">
    <property type="entry name" value="REXO1/3/4-like"/>
</dbReference>
<reference evidence="9 10" key="1">
    <citation type="submission" date="2018-06" db="EMBL/GenBank/DDBJ databases">
        <title>The Genome of Cuscuta australis (Dodder) Provides Insight into the Evolution of Plant Parasitism.</title>
        <authorList>
            <person name="Liu H."/>
        </authorList>
    </citation>
    <scope>NUCLEOTIDE SEQUENCE [LARGE SCALE GENOMIC DNA]</scope>
    <source>
        <strain evidence="10">cv. Yunnan</strain>
        <tissue evidence="9">Vines</tissue>
    </source>
</reference>
<dbReference type="InterPro" id="IPR012337">
    <property type="entry name" value="RNaseH-like_sf"/>
</dbReference>
<keyword evidence="5" id="KW-0269">Exonuclease</keyword>
<keyword evidence="3" id="KW-0540">Nuclease</keyword>
<evidence type="ECO:0000256" key="5">
    <source>
        <dbReference type="ARBA" id="ARBA00022839"/>
    </source>
</evidence>
<name>A0A328E1F2_9ASTE</name>
<dbReference type="CDD" id="cd06145">
    <property type="entry name" value="REX1_like"/>
    <property type="match status" value="1"/>
</dbReference>
<feature type="compositionally biased region" description="Basic and acidic residues" evidence="7">
    <location>
        <begin position="530"/>
        <end position="545"/>
    </location>
</feature>
<dbReference type="Gene3D" id="3.30.420.10">
    <property type="entry name" value="Ribonuclease H-like superfamily/Ribonuclease H"/>
    <property type="match status" value="1"/>
</dbReference>
<dbReference type="Pfam" id="PF00929">
    <property type="entry name" value="RNase_T"/>
    <property type="match status" value="1"/>
</dbReference>
<protein>
    <recommendedName>
        <fullName evidence="8">Exonuclease domain-containing protein</fullName>
    </recommendedName>
</protein>
<dbReference type="GO" id="GO:0004527">
    <property type="term" value="F:exonuclease activity"/>
    <property type="evidence" value="ECO:0007669"/>
    <property type="project" value="UniProtKB-KW"/>
</dbReference>
<dbReference type="EMBL" id="NQVE01000060">
    <property type="protein sequence ID" value="RAL50459.1"/>
    <property type="molecule type" value="Genomic_DNA"/>
</dbReference>
<dbReference type="InterPro" id="IPR036397">
    <property type="entry name" value="RNaseH_sf"/>
</dbReference>